<dbReference type="Pfam" id="PF03466">
    <property type="entry name" value="LysR_substrate"/>
    <property type="match status" value="1"/>
</dbReference>
<dbReference type="RefSeq" id="WP_210176615.1">
    <property type="nucleotide sequence ID" value="NZ_CP162411.1"/>
</dbReference>
<feature type="domain" description="LysR substrate-binding" evidence="1">
    <location>
        <begin position="9"/>
        <end position="61"/>
    </location>
</feature>
<sequence>MPDENDILVTSTQPTALLQAALHGLGVALLPTLLGQDDSQKGNLTQVLTSWRPKSVTFFAIHLLLFIPAVRR</sequence>
<name>A0AB39IIQ0_9GAMM</name>
<evidence type="ECO:0000313" key="2">
    <source>
        <dbReference type="EMBL" id="XDL15565.1"/>
    </source>
</evidence>
<dbReference type="EMBL" id="CP162411">
    <property type="protein sequence ID" value="XDL15565.1"/>
    <property type="molecule type" value="Genomic_DNA"/>
</dbReference>
<dbReference type="SUPFAM" id="SSF53850">
    <property type="entry name" value="Periplasmic binding protein-like II"/>
    <property type="match status" value="1"/>
</dbReference>
<gene>
    <name evidence="2" type="ORF">LF923_0004720</name>
</gene>
<organism evidence="2">
    <name type="scientific">Dickeya oryzae</name>
    <dbReference type="NCBI Taxonomy" id="1240404"/>
    <lineage>
        <taxon>Bacteria</taxon>
        <taxon>Pseudomonadati</taxon>
        <taxon>Pseudomonadota</taxon>
        <taxon>Gammaproteobacteria</taxon>
        <taxon>Enterobacterales</taxon>
        <taxon>Pectobacteriaceae</taxon>
        <taxon>Dickeya</taxon>
    </lineage>
</organism>
<dbReference type="InterPro" id="IPR005119">
    <property type="entry name" value="LysR_subst-bd"/>
</dbReference>
<proteinExistence type="predicted"/>
<dbReference type="Gene3D" id="3.40.190.290">
    <property type="match status" value="1"/>
</dbReference>
<protein>
    <submittedName>
        <fullName evidence="2">LysR substrate-binding domain-containing protein</fullName>
    </submittedName>
</protein>
<dbReference type="AlphaFoldDB" id="A0AB39IIQ0"/>
<reference evidence="2" key="1">
    <citation type="submission" date="2024-07" db="EMBL/GenBank/DDBJ databases">
        <authorList>
            <person name="Pedron J."/>
        </authorList>
    </citation>
    <scope>NUCLEOTIDE SEQUENCE</scope>
    <source>
        <strain evidence="2">A642-S2-A17</strain>
    </source>
</reference>
<accession>A0AB39IIQ0</accession>
<evidence type="ECO:0000259" key="1">
    <source>
        <dbReference type="Pfam" id="PF03466"/>
    </source>
</evidence>